<dbReference type="EMBL" id="QYBB01000006">
    <property type="protein sequence ID" value="RYC32598.1"/>
    <property type="molecule type" value="Genomic_DNA"/>
</dbReference>
<gene>
    <name evidence="3" type="ORF">D3273_07650</name>
</gene>
<sequence length="82" mass="8243">MTKLTLAAALALSLSSAAAFAQAAPAAAPAMAPAASTAAPMMKKGQKPRTAQSLECSKKADAANVHGKPRSAFMRKCKDGKA</sequence>
<organism evidence="3 4">
    <name type="scientific">Lichenibacterium minor</name>
    <dbReference type="NCBI Taxonomy" id="2316528"/>
    <lineage>
        <taxon>Bacteria</taxon>
        <taxon>Pseudomonadati</taxon>
        <taxon>Pseudomonadota</taxon>
        <taxon>Alphaproteobacteria</taxon>
        <taxon>Hyphomicrobiales</taxon>
        <taxon>Lichenihabitantaceae</taxon>
        <taxon>Lichenibacterium</taxon>
    </lineage>
</organism>
<dbReference type="AlphaFoldDB" id="A0A4Q2U9J8"/>
<accession>A0A4Q2U9J8</accession>
<dbReference type="Proteomes" id="UP000290759">
    <property type="component" value="Unassembled WGS sequence"/>
</dbReference>
<dbReference type="InterPro" id="IPR011690">
    <property type="entry name" value="P_starv_induced_PsiF"/>
</dbReference>
<dbReference type="Pfam" id="PF07769">
    <property type="entry name" value="PsiF_repeat"/>
    <property type="match status" value="1"/>
</dbReference>
<evidence type="ECO:0000256" key="2">
    <source>
        <dbReference type="SAM" id="SignalP"/>
    </source>
</evidence>
<evidence type="ECO:0000313" key="4">
    <source>
        <dbReference type="Proteomes" id="UP000290759"/>
    </source>
</evidence>
<dbReference type="RefSeq" id="WP_129225126.1">
    <property type="nucleotide sequence ID" value="NZ_QYBB01000006.1"/>
</dbReference>
<feature type="region of interest" description="Disordered" evidence="1">
    <location>
        <begin position="32"/>
        <end position="82"/>
    </location>
</feature>
<name>A0A4Q2U9J8_9HYPH</name>
<keyword evidence="2" id="KW-0732">Signal</keyword>
<evidence type="ECO:0000313" key="3">
    <source>
        <dbReference type="EMBL" id="RYC32598.1"/>
    </source>
</evidence>
<feature type="chain" id="PRO_5020350274" evidence="2">
    <location>
        <begin position="24"/>
        <end position="82"/>
    </location>
</feature>
<proteinExistence type="predicted"/>
<evidence type="ECO:0000256" key="1">
    <source>
        <dbReference type="SAM" id="MobiDB-lite"/>
    </source>
</evidence>
<dbReference type="OrthoDB" id="8453684at2"/>
<comment type="caution">
    <text evidence="3">The sequence shown here is derived from an EMBL/GenBank/DDBJ whole genome shotgun (WGS) entry which is preliminary data.</text>
</comment>
<feature type="signal peptide" evidence="2">
    <location>
        <begin position="1"/>
        <end position="23"/>
    </location>
</feature>
<keyword evidence="4" id="KW-1185">Reference proteome</keyword>
<protein>
    <submittedName>
        <fullName evidence="3">Phosphate starvation-inducible protein PsiF</fullName>
    </submittedName>
</protein>
<reference evidence="3 4" key="1">
    <citation type="submission" date="2018-12" db="EMBL/GenBank/DDBJ databases">
        <authorList>
            <person name="Grouzdev D.S."/>
            <person name="Krutkina M.S."/>
        </authorList>
    </citation>
    <scope>NUCLEOTIDE SEQUENCE [LARGE SCALE GENOMIC DNA]</scope>
    <source>
        <strain evidence="3 4">RmlP026</strain>
    </source>
</reference>
<reference evidence="3 4" key="2">
    <citation type="submission" date="2019-02" db="EMBL/GenBank/DDBJ databases">
        <title>'Lichenibacterium ramalinii' gen. nov. sp. nov., 'Lichenibacterium minor' gen. nov. sp. nov.</title>
        <authorList>
            <person name="Pankratov T."/>
        </authorList>
    </citation>
    <scope>NUCLEOTIDE SEQUENCE [LARGE SCALE GENOMIC DNA]</scope>
    <source>
        <strain evidence="3 4">RmlP026</strain>
    </source>
</reference>